<dbReference type="OrthoDB" id="1145223at2"/>
<reference evidence="1 2" key="1">
    <citation type="submission" date="2016-10" db="EMBL/GenBank/DDBJ databases">
        <authorList>
            <person name="de Groot N.N."/>
        </authorList>
    </citation>
    <scope>NUCLEOTIDE SEQUENCE [LARGE SCALE GENOMIC DNA]</scope>
    <source>
        <strain evidence="1 2">DSM 16195</strain>
    </source>
</reference>
<gene>
    <name evidence="1" type="ORF">SAMN05421855_10113</name>
</gene>
<evidence type="ECO:0000313" key="2">
    <source>
        <dbReference type="Proteomes" id="UP000199321"/>
    </source>
</evidence>
<evidence type="ECO:0000313" key="1">
    <source>
        <dbReference type="EMBL" id="SDE30489.1"/>
    </source>
</evidence>
<organism evidence="1 2">
    <name type="scientific">Ulvibacter litoralis</name>
    <dbReference type="NCBI Taxonomy" id="227084"/>
    <lineage>
        <taxon>Bacteria</taxon>
        <taxon>Pseudomonadati</taxon>
        <taxon>Bacteroidota</taxon>
        <taxon>Flavobacteriia</taxon>
        <taxon>Flavobacteriales</taxon>
        <taxon>Flavobacteriaceae</taxon>
        <taxon>Ulvibacter</taxon>
    </lineage>
</organism>
<dbReference type="InterPro" id="IPR008983">
    <property type="entry name" value="Tumour_necrosis_fac-like_dom"/>
</dbReference>
<dbReference type="EMBL" id="FNBA01000001">
    <property type="protein sequence ID" value="SDE30489.1"/>
    <property type="molecule type" value="Genomic_DNA"/>
</dbReference>
<evidence type="ECO:0008006" key="3">
    <source>
        <dbReference type="Google" id="ProtNLM"/>
    </source>
</evidence>
<sequence>MTTFFRLMLICQFTFMGYLGQAQVGIGTSLPDPSSALDISANNKGLLIPRLTTVERNAIASAANGLLIFNTDSDEFQYNSSNSTVPIWRALSLTGTSIASPGDSVKYSNTDVTTDVNPNTAITVPIFGNLLWNDNTTLYVVAGNQVTITEAGRYEFIINISLINVAAGARNAPEMRLSVNGTEIGSYGATGYMRSQNGHDESSLHLREVLELNANDVVSIGIQRAANGGVVNLRSAGSSTVYIEKKL</sequence>
<dbReference type="AlphaFoldDB" id="A0A1G7BTU5"/>
<dbReference type="STRING" id="227084.SAMN05421855_10113"/>
<accession>A0A1G7BTU5</accession>
<keyword evidence="2" id="KW-1185">Reference proteome</keyword>
<proteinExistence type="predicted"/>
<dbReference type="Gene3D" id="2.60.120.40">
    <property type="match status" value="1"/>
</dbReference>
<protein>
    <recommendedName>
        <fullName evidence="3">C1q domain-containing protein</fullName>
    </recommendedName>
</protein>
<name>A0A1G7BTU5_9FLAO</name>
<dbReference type="Proteomes" id="UP000199321">
    <property type="component" value="Unassembled WGS sequence"/>
</dbReference>
<dbReference type="RefSeq" id="WP_139149333.1">
    <property type="nucleotide sequence ID" value="NZ_BMWO01000001.1"/>
</dbReference>